<sequence length="173" mass="18945">MMAAIEFNPLIVIAAAAIICAIVSFIVARRTIRGRLVVVPGGPTVRVTEEQPELVDLYVEPGRKELGTTWQDIMPIAASTPREISPASGMRTTEVEIAVAILMPSPNNQSVNLNNHTNGRPMSSSSSTSSKEKEKQLRGEEWMDHADQADDSIDYSIGLTQVLCHHRHPLEFA</sequence>
<feature type="compositionally biased region" description="Polar residues" evidence="1">
    <location>
        <begin position="108"/>
        <end position="122"/>
    </location>
</feature>
<dbReference type="EMBL" id="OZ037954">
    <property type="protein sequence ID" value="CAL1699040.1"/>
    <property type="molecule type" value="Genomic_DNA"/>
</dbReference>
<protein>
    <submittedName>
        <fullName evidence="3">Uncharacterized protein</fullName>
    </submittedName>
</protein>
<keyword evidence="2" id="KW-0472">Membrane</keyword>
<reference evidence="4" key="1">
    <citation type="submission" date="2024-04" db="EMBL/GenBank/DDBJ databases">
        <authorList>
            <person name="Shaw F."/>
            <person name="Minotto A."/>
        </authorList>
    </citation>
    <scope>NUCLEOTIDE SEQUENCE [LARGE SCALE GENOMIC DNA]</scope>
</reference>
<feature type="region of interest" description="Disordered" evidence="1">
    <location>
        <begin position="108"/>
        <end position="139"/>
    </location>
</feature>
<proteinExistence type="predicted"/>
<accession>A0ABP1CTN7</accession>
<keyword evidence="2" id="KW-0812">Transmembrane</keyword>
<evidence type="ECO:0000256" key="1">
    <source>
        <dbReference type="SAM" id="MobiDB-lite"/>
    </source>
</evidence>
<evidence type="ECO:0000256" key="2">
    <source>
        <dbReference type="SAM" id="Phobius"/>
    </source>
</evidence>
<feature type="compositionally biased region" description="Basic and acidic residues" evidence="1">
    <location>
        <begin position="130"/>
        <end position="139"/>
    </location>
</feature>
<dbReference type="Proteomes" id="UP001497453">
    <property type="component" value="Chromosome 11"/>
</dbReference>
<organism evidence="3 4">
    <name type="scientific">Somion occarium</name>
    <dbReference type="NCBI Taxonomy" id="3059160"/>
    <lineage>
        <taxon>Eukaryota</taxon>
        <taxon>Fungi</taxon>
        <taxon>Dikarya</taxon>
        <taxon>Basidiomycota</taxon>
        <taxon>Agaricomycotina</taxon>
        <taxon>Agaricomycetes</taxon>
        <taxon>Polyporales</taxon>
        <taxon>Cerrenaceae</taxon>
        <taxon>Somion</taxon>
    </lineage>
</organism>
<evidence type="ECO:0000313" key="3">
    <source>
        <dbReference type="EMBL" id="CAL1699040.1"/>
    </source>
</evidence>
<keyword evidence="2" id="KW-1133">Transmembrane helix</keyword>
<evidence type="ECO:0000313" key="4">
    <source>
        <dbReference type="Proteomes" id="UP001497453"/>
    </source>
</evidence>
<feature type="transmembrane region" description="Helical" evidence="2">
    <location>
        <begin position="6"/>
        <end position="28"/>
    </location>
</feature>
<gene>
    <name evidence="3" type="ORF">GFSPODELE1_LOCUS2465</name>
</gene>
<keyword evidence="4" id="KW-1185">Reference proteome</keyword>
<name>A0ABP1CTN7_9APHY</name>